<dbReference type="InterPro" id="IPR040909">
    <property type="entry name" value="CHFR_Znf-CRD"/>
</dbReference>
<dbReference type="InterPro" id="IPR052256">
    <property type="entry name" value="E3_ubiquitin-ligase_CHFR"/>
</dbReference>
<evidence type="ECO:0000256" key="8">
    <source>
        <dbReference type="ARBA" id="ARBA00023306"/>
    </source>
</evidence>
<dbReference type="PANTHER" id="PTHR16079:SF4">
    <property type="entry name" value="E3 UBIQUITIN-PROTEIN LIGASE CHFR"/>
    <property type="match status" value="1"/>
</dbReference>
<keyword evidence="6" id="KW-0862">Zinc</keyword>
<dbReference type="GO" id="GO:0016567">
    <property type="term" value="P:protein ubiquitination"/>
    <property type="evidence" value="ECO:0007669"/>
    <property type="project" value="TreeGrafter"/>
</dbReference>
<dbReference type="SMART" id="SM00184">
    <property type="entry name" value="RING"/>
    <property type="match status" value="1"/>
</dbReference>
<comment type="subcellular location">
    <subcellularLocation>
        <location evidence="1">Nucleus</location>
    </subcellularLocation>
</comment>
<keyword evidence="8" id="KW-0131">Cell cycle</keyword>
<proteinExistence type="predicted"/>
<dbReference type="Gene3D" id="3.30.40.140">
    <property type="match status" value="1"/>
</dbReference>
<gene>
    <name evidence="11" type="ORF">D0Y65_012815</name>
</gene>
<keyword evidence="7" id="KW-0539">Nucleus</keyword>
<accession>A0A445KRQ9</accession>
<evidence type="ECO:0000256" key="6">
    <source>
        <dbReference type="ARBA" id="ARBA00022833"/>
    </source>
</evidence>
<evidence type="ECO:0000256" key="7">
    <source>
        <dbReference type="ARBA" id="ARBA00023242"/>
    </source>
</evidence>
<evidence type="ECO:0000256" key="2">
    <source>
        <dbReference type="ARBA" id="ARBA00022679"/>
    </source>
</evidence>
<keyword evidence="5" id="KW-0833">Ubl conjugation pathway</keyword>
<reference evidence="11 12" key="1">
    <citation type="submission" date="2018-09" db="EMBL/GenBank/DDBJ databases">
        <title>A high-quality reference genome of wild soybean provides a powerful tool to mine soybean genomes.</title>
        <authorList>
            <person name="Xie M."/>
            <person name="Chung C.Y.L."/>
            <person name="Li M.-W."/>
            <person name="Wong F.-L."/>
            <person name="Chan T.-F."/>
            <person name="Lam H.-M."/>
        </authorList>
    </citation>
    <scope>NUCLEOTIDE SEQUENCE [LARGE SCALE GENOMIC DNA]</scope>
    <source>
        <strain evidence="12">cv. W05</strain>
        <tissue evidence="11">Hypocotyl of etiolated seedlings</tissue>
    </source>
</reference>
<evidence type="ECO:0000256" key="9">
    <source>
        <dbReference type="PROSITE-ProRule" id="PRU00175"/>
    </source>
</evidence>
<keyword evidence="3" id="KW-0479">Metal-binding</keyword>
<dbReference type="SUPFAM" id="SSF57850">
    <property type="entry name" value="RING/U-box"/>
    <property type="match status" value="1"/>
</dbReference>
<dbReference type="FunFam" id="3.30.40.10:FF:000578">
    <property type="entry name" value="E3 ubiquitin-protein ligase CHFR"/>
    <property type="match status" value="1"/>
</dbReference>
<dbReference type="InterPro" id="IPR018957">
    <property type="entry name" value="Znf_C3HC4_RING-type"/>
</dbReference>
<evidence type="ECO:0000259" key="10">
    <source>
        <dbReference type="PROSITE" id="PS50089"/>
    </source>
</evidence>
<evidence type="ECO:0000256" key="4">
    <source>
        <dbReference type="ARBA" id="ARBA00022771"/>
    </source>
</evidence>
<name>A0A445KRQ9_GLYSO</name>
<dbReference type="GO" id="GO:0004842">
    <property type="term" value="F:ubiquitin-protein transferase activity"/>
    <property type="evidence" value="ECO:0007669"/>
    <property type="project" value="TreeGrafter"/>
</dbReference>
<organism evidence="11 12">
    <name type="scientific">Glycine soja</name>
    <name type="common">Wild soybean</name>
    <dbReference type="NCBI Taxonomy" id="3848"/>
    <lineage>
        <taxon>Eukaryota</taxon>
        <taxon>Viridiplantae</taxon>
        <taxon>Streptophyta</taxon>
        <taxon>Embryophyta</taxon>
        <taxon>Tracheophyta</taxon>
        <taxon>Spermatophyta</taxon>
        <taxon>Magnoliopsida</taxon>
        <taxon>eudicotyledons</taxon>
        <taxon>Gunneridae</taxon>
        <taxon>Pentapetalae</taxon>
        <taxon>rosids</taxon>
        <taxon>fabids</taxon>
        <taxon>Fabales</taxon>
        <taxon>Fabaceae</taxon>
        <taxon>Papilionoideae</taxon>
        <taxon>50 kb inversion clade</taxon>
        <taxon>NPAAA clade</taxon>
        <taxon>indigoferoid/millettioid clade</taxon>
        <taxon>Phaseoleae</taxon>
        <taxon>Glycine</taxon>
        <taxon>Glycine subgen. Soja</taxon>
    </lineage>
</organism>
<dbReference type="PANTHER" id="PTHR16079">
    <property type="entry name" value="UBIQUITIN LIGASE PROTEIN CHFR"/>
    <property type="match status" value="1"/>
</dbReference>
<dbReference type="EMBL" id="QZWG01000005">
    <property type="protein sequence ID" value="RZC13313.1"/>
    <property type="molecule type" value="Genomic_DNA"/>
</dbReference>
<dbReference type="Gene3D" id="3.30.40.10">
    <property type="entry name" value="Zinc/RING finger domain, C3HC4 (zinc finger)"/>
    <property type="match status" value="1"/>
</dbReference>
<protein>
    <submittedName>
        <fullName evidence="11">E3 ubiquitin-protein ligase CHFR isoform E</fullName>
    </submittedName>
</protein>
<dbReference type="FunFam" id="3.30.40.140:FF:000002">
    <property type="entry name" value="Putative RING zinc finger domain superfamily protein"/>
    <property type="match status" value="1"/>
</dbReference>
<feature type="domain" description="RING-type" evidence="10">
    <location>
        <begin position="139"/>
        <end position="184"/>
    </location>
</feature>
<evidence type="ECO:0000256" key="3">
    <source>
        <dbReference type="ARBA" id="ARBA00022723"/>
    </source>
</evidence>
<dbReference type="GO" id="GO:0008270">
    <property type="term" value="F:zinc ion binding"/>
    <property type="evidence" value="ECO:0007669"/>
    <property type="project" value="UniProtKB-KW"/>
</dbReference>
<evidence type="ECO:0000256" key="5">
    <source>
        <dbReference type="ARBA" id="ARBA00022786"/>
    </source>
</evidence>
<dbReference type="GO" id="GO:0005634">
    <property type="term" value="C:nucleus"/>
    <property type="evidence" value="ECO:0007669"/>
    <property type="project" value="UniProtKB-SubCell"/>
</dbReference>
<dbReference type="GO" id="GO:0006511">
    <property type="term" value="P:ubiquitin-dependent protein catabolic process"/>
    <property type="evidence" value="ECO:0007669"/>
    <property type="project" value="TreeGrafter"/>
</dbReference>
<evidence type="ECO:0000313" key="12">
    <source>
        <dbReference type="Proteomes" id="UP000289340"/>
    </source>
</evidence>
<dbReference type="InterPro" id="IPR001841">
    <property type="entry name" value="Znf_RING"/>
</dbReference>
<keyword evidence="4 9" id="KW-0863">Zinc-finger</keyword>
<dbReference type="Pfam" id="PF00097">
    <property type="entry name" value="zf-C3HC4"/>
    <property type="match status" value="1"/>
</dbReference>
<comment type="caution">
    <text evidence="11">The sequence shown here is derived from an EMBL/GenBank/DDBJ whole genome shotgun (WGS) entry which is preliminary data.</text>
</comment>
<dbReference type="Proteomes" id="UP000289340">
    <property type="component" value="Chromosome 5"/>
</dbReference>
<keyword evidence="12" id="KW-1185">Reference proteome</keyword>
<evidence type="ECO:0000313" key="11">
    <source>
        <dbReference type="EMBL" id="RZC13313.1"/>
    </source>
</evidence>
<evidence type="ECO:0000256" key="1">
    <source>
        <dbReference type="ARBA" id="ARBA00004123"/>
    </source>
</evidence>
<keyword evidence="2" id="KW-0808">Transferase</keyword>
<dbReference type="InterPro" id="IPR013083">
    <property type="entry name" value="Znf_RING/FYVE/PHD"/>
</dbReference>
<dbReference type="PROSITE" id="PS50089">
    <property type="entry name" value="ZF_RING_2"/>
    <property type="match status" value="1"/>
</dbReference>
<dbReference type="AlphaFoldDB" id="A0A445KRQ9"/>
<sequence>MEERGECSASASASANPSDEIWAKLVLSDERYSDVQISSDEKVISSEISATSNDKHSWCKIVRNPDLCSATMENKSQNTILVDGVKVHSDDTIVIKDGSQIIPGPDREGFVSYKFHIMSGPDICQRQLKICVDVNHAKCSICLNLWHDVVTVAPCLHNFCNGCFSEWLRRSKERHSAVLCPQCRAVVHFAGKNHFLRTIAEDMLRADSSLQRSHDEVALLDTYALVRSNLVIGSGKKNRKRAYTPLDDQSDGTYHQCQQCVTEVAGFRCKYDTVHLQCQACGGMMPSRTGFGIPQYCSGCDRSFCGAYWHALGVTGNGSYPVCSQDTLRPISDHSISRIPLLAHEKNLHEQNITDSCIRQMGRTLPDVISEWIAKFENREIGKVINLPSL</sequence>
<dbReference type="Pfam" id="PF17979">
    <property type="entry name" value="zf-CRD"/>
    <property type="match status" value="1"/>
</dbReference>